<dbReference type="Pfam" id="PF00005">
    <property type="entry name" value="ABC_tran"/>
    <property type="match status" value="1"/>
</dbReference>
<organism evidence="5 6">
    <name type="scientific">Parachlamydia acanthamoebae (strain UV7)</name>
    <dbReference type="NCBI Taxonomy" id="765952"/>
    <lineage>
        <taxon>Bacteria</taxon>
        <taxon>Pseudomonadati</taxon>
        <taxon>Chlamydiota</taxon>
        <taxon>Chlamydiia</taxon>
        <taxon>Parachlamydiales</taxon>
        <taxon>Parachlamydiaceae</taxon>
        <taxon>Parachlamydia</taxon>
    </lineage>
</organism>
<dbReference type="GO" id="GO:0016887">
    <property type="term" value="F:ATP hydrolysis activity"/>
    <property type="evidence" value="ECO:0007669"/>
    <property type="project" value="InterPro"/>
</dbReference>
<dbReference type="STRING" id="765952.PUV_04880"/>
<evidence type="ECO:0000256" key="3">
    <source>
        <dbReference type="ARBA" id="ARBA00022840"/>
    </source>
</evidence>
<reference key="1">
    <citation type="journal article" date="2011" name="Mol. Biol. Evol.">
        <title>Unity in variety -- the pan-genome of the Chlamydiae.</title>
        <authorList>
            <person name="Collingro A."/>
            <person name="Tischler P."/>
            <person name="Weinmaier T."/>
            <person name="Penz T."/>
            <person name="Heinz E."/>
            <person name="Brunham R.C."/>
            <person name="Read T.D."/>
            <person name="Bavoil P.M."/>
            <person name="Sachse K."/>
            <person name="Kahane S."/>
            <person name="Friedman M.G."/>
            <person name="Rattei T."/>
            <person name="Myers G.S.A."/>
            <person name="Horn M."/>
        </authorList>
    </citation>
    <scope>NUCLEOTIDE SEQUENCE</scope>
    <source>
        <strain>UV7</strain>
    </source>
</reference>
<dbReference type="InterPro" id="IPR003593">
    <property type="entry name" value="AAA+_ATPase"/>
</dbReference>
<evidence type="ECO:0000313" key="5">
    <source>
        <dbReference type="EMBL" id="CCB85438.1"/>
    </source>
</evidence>
<dbReference type="Proteomes" id="UP000000495">
    <property type="component" value="Chromosome"/>
</dbReference>
<dbReference type="InterPro" id="IPR027417">
    <property type="entry name" value="P-loop_NTPase"/>
</dbReference>
<dbReference type="CDD" id="cd03217">
    <property type="entry name" value="ABC_FeS_Assembly"/>
    <property type="match status" value="1"/>
</dbReference>
<name>F8KWM9_PARAV</name>
<dbReference type="InterPro" id="IPR017871">
    <property type="entry name" value="ABC_transporter-like_CS"/>
</dbReference>
<reference evidence="5 6" key="2">
    <citation type="journal article" date="2011" name="Mol. Biol. Evol.">
        <title>Unity in variety--the pan-genome of the Chlamydiae.</title>
        <authorList>
            <person name="Collingro A."/>
            <person name="Tischler P."/>
            <person name="Weinmaier T."/>
            <person name="Penz T."/>
            <person name="Heinz E."/>
            <person name="Brunham R.C."/>
            <person name="Read T.D."/>
            <person name="Bavoil P.M."/>
            <person name="Sachse K."/>
            <person name="Kahane S."/>
            <person name="Friedman M.G."/>
            <person name="Rattei T."/>
            <person name="Myers G.S."/>
            <person name="Horn M."/>
        </authorList>
    </citation>
    <scope>NUCLEOTIDE SEQUENCE [LARGE SCALE GENOMIC DNA]</scope>
    <source>
        <strain evidence="6">UV7</strain>
    </source>
</reference>
<evidence type="ECO:0000313" key="6">
    <source>
        <dbReference type="Proteomes" id="UP000000495"/>
    </source>
</evidence>
<keyword evidence="6" id="KW-1185">Reference proteome</keyword>
<keyword evidence="2" id="KW-0547">Nucleotide-binding</keyword>
<evidence type="ECO:0000259" key="4">
    <source>
        <dbReference type="PROSITE" id="PS50893"/>
    </source>
</evidence>
<gene>
    <name evidence="5" type="primary">ycf16</name>
    <name evidence="5" type="ordered locus">PUV_04880</name>
</gene>
<dbReference type="NCBIfam" id="TIGR01978">
    <property type="entry name" value="sufC"/>
    <property type="match status" value="1"/>
</dbReference>
<dbReference type="OrthoDB" id="9806149at2"/>
<dbReference type="PANTHER" id="PTHR43204:SF1">
    <property type="entry name" value="ABC TRANSPORTER I FAMILY MEMBER 6, CHLOROPLASTIC"/>
    <property type="match status" value="1"/>
</dbReference>
<accession>F8KWM9</accession>
<dbReference type="eggNOG" id="COG0396">
    <property type="taxonomic scope" value="Bacteria"/>
</dbReference>
<evidence type="ECO:0000256" key="2">
    <source>
        <dbReference type="ARBA" id="ARBA00022741"/>
    </source>
</evidence>
<comment type="similarity">
    <text evidence="1">Belongs to the ABC transporter superfamily. Ycf16 family.</text>
</comment>
<evidence type="ECO:0000256" key="1">
    <source>
        <dbReference type="ARBA" id="ARBA00006216"/>
    </source>
</evidence>
<dbReference type="InterPro" id="IPR010230">
    <property type="entry name" value="FeS-cluster_ATPase_SufC"/>
</dbReference>
<dbReference type="PROSITE" id="PS00211">
    <property type="entry name" value="ABC_TRANSPORTER_1"/>
    <property type="match status" value="1"/>
</dbReference>
<dbReference type="GO" id="GO:0005524">
    <property type="term" value="F:ATP binding"/>
    <property type="evidence" value="ECO:0007669"/>
    <property type="project" value="UniProtKB-KW"/>
</dbReference>
<dbReference type="InterPro" id="IPR003439">
    <property type="entry name" value="ABC_transporter-like_ATP-bd"/>
</dbReference>
<dbReference type="SUPFAM" id="SSF52540">
    <property type="entry name" value="P-loop containing nucleoside triphosphate hydrolases"/>
    <property type="match status" value="1"/>
</dbReference>
<sequence>MIKIINLHASVEGKPILKGLNLTVHPGEIHAIMGPNGAGKSTLAKVLAGHPAYEVTEGQILFNDQDVLELEPEERAHLGLFMSFQYPVEISGVSNIQFLHTAYNANRKAKNEPTLSLEEFDQLLDEKMKLMEIKPEFKERSLNEGFSGGEKKRNEILQMAILTPKLAILDETDSGLDIDAMRIVARGVNQLMTPETEIILITHYQRLLDYIKPTYVHVMLEGKIVQSGGPELALELESKGYDWLIESPQGASE</sequence>
<dbReference type="SMART" id="SM00382">
    <property type="entry name" value="AAA"/>
    <property type="match status" value="1"/>
</dbReference>
<dbReference type="AlphaFoldDB" id="F8KWM9"/>
<keyword evidence="3" id="KW-0067">ATP-binding</keyword>
<feature type="domain" description="ABC transporter" evidence="4">
    <location>
        <begin position="2"/>
        <end position="246"/>
    </location>
</feature>
<dbReference type="PANTHER" id="PTHR43204">
    <property type="entry name" value="ABC TRANSPORTER I FAMILY MEMBER 6, CHLOROPLASTIC"/>
    <property type="match status" value="1"/>
</dbReference>
<protein>
    <submittedName>
        <fullName evidence="5">Putative ATP-dependent transporter ycf16</fullName>
    </submittedName>
</protein>
<dbReference type="RefSeq" id="WP_006342396.1">
    <property type="nucleotide sequence ID" value="NC_015702.1"/>
</dbReference>
<dbReference type="PROSITE" id="PS50893">
    <property type="entry name" value="ABC_TRANSPORTER_2"/>
    <property type="match status" value="1"/>
</dbReference>
<dbReference type="KEGG" id="puv:PUV_04880"/>
<proteinExistence type="inferred from homology"/>
<dbReference type="Gene3D" id="3.40.50.300">
    <property type="entry name" value="P-loop containing nucleotide triphosphate hydrolases"/>
    <property type="match status" value="1"/>
</dbReference>
<dbReference type="HOGENOM" id="CLU_000604_48_1_0"/>
<dbReference type="EMBL" id="FR872580">
    <property type="protein sequence ID" value="CCB85438.1"/>
    <property type="molecule type" value="Genomic_DNA"/>
</dbReference>